<dbReference type="Proteomes" id="UP000464402">
    <property type="component" value="Chromosome"/>
</dbReference>
<dbReference type="EMBL" id="CP043727">
    <property type="protein sequence ID" value="QHB31807.1"/>
    <property type="molecule type" value="Genomic_DNA"/>
</dbReference>
<accession>A0A857EWM1</accession>
<reference evidence="2" key="1">
    <citation type="submission" date="2019-09" db="EMBL/GenBank/DDBJ databases">
        <title>Yersinia canariae sp. nov., isolated from a human yersiniosis case.</title>
        <authorList>
            <person name="Nguyen S.V."/>
            <person name="Greig D."/>
            <person name="Hurley D."/>
            <person name="Cao Y."/>
            <person name="McCabe E."/>
            <person name="Mitchell M."/>
            <person name="Jenkins C."/>
            <person name="Fanning S."/>
        </authorList>
    </citation>
    <scope>NUCLEOTIDE SEQUENCE [LARGE SCALE GENOMIC DNA]</scope>
    <source>
        <strain evidence="2">NCTC 14382</strain>
    </source>
</reference>
<evidence type="ECO:0000313" key="2">
    <source>
        <dbReference type="Proteomes" id="UP000464402"/>
    </source>
</evidence>
<name>A0A857EWM1_9GAMM</name>
<dbReference type="AlphaFoldDB" id="A0A857EWM1"/>
<gene>
    <name evidence="1" type="ORF">F0T03_06255</name>
</gene>
<proteinExistence type="predicted"/>
<evidence type="ECO:0000313" key="1">
    <source>
        <dbReference type="EMBL" id="QHB31807.1"/>
    </source>
</evidence>
<dbReference type="KEGG" id="yca:F0T03_06255"/>
<dbReference type="RefSeq" id="WP_159677463.1">
    <property type="nucleotide sequence ID" value="NZ_CP043727.1"/>
</dbReference>
<organism evidence="1 2">
    <name type="scientific">Yersinia canariae</name>
    <dbReference type="NCBI Taxonomy" id="2607663"/>
    <lineage>
        <taxon>Bacteria</taxon>
        <taxon>Pseudomonadati</taxon>
        <taxon>Pseudomonadota</taxon>
        <taxon>Gammaproteobacteria</taxon>
        <taxon>Enterobacterales</taxon>
        <taxon>Yersiniaceae</taxon>
        <taxon>Yersinia</taxon>
    </lineage>
</organism>
<sequence length="1154" mass="134277">MFNQIKYLTDIKKIVGNYPKYKNKRNAFIRLRRALDNIEPRYVRGFSIACSKNVQIREIINLGFFKRDIFIDLLPERKVPIDFILSSFYGFYSSNIDIFNVIEKNMEELEKLVILEKFDDAIKLLDFIDLKYGGSIWSLDARMAITGKYKTSEDVKKINIKGKHRLAHISSLLQQKHLSRGALAFQQQILNHTVSELKSKNFSSFSEFLLLILLPYNLNNRVKIDDVIIFSQKLYPIDKLFIIKKAISSYISSSRKSDLNDSVYHDFIHSMSKVSKDQSWINIKKLINSEPTVRINEDIKSIINVYSKGDYLTTVNLCDAFINRYPTELSVIDIYSKALFYLSNSAVDKVNKKERKTLVETLIHSQFMLYVSTNNYEKVKENIDLLSFKFSNLNFTHSICAMFYAAYPFINEIELRRYCRLLSCGYTFITPKYNAKLMLSDRELSSFEHDNTDAIELSDSRKIRLYIESEIKSDSPDSIKIDNLLSKLESMHDVTIAELNQIKSIAYIKLCQFDLLIKEINKVCNKNINDMMLFPAHYIAEVINSQSENISNKLNAAIFSYLYYINFDKSYKETTADYLEDYLLVNNVKVPSELIANLPNIYEHEMFFDKVCNQQILGSILELNSSKLTMLERLKIISLLHEKFDYTSELLESEEKEIFNFLLVNNIKEHHESNKIMIDSEGLKGAKYLEYKSFYENLSEVTLFNTNLLTKYFPDEENDEEEINDSSTIDQEINNSILIEDEDINSEVSILYFYGNFYSKVINDFIMDHDYGLIRYLSSEIRHGVMPNQMRSVFESLSLVTEKGISGKYSPNEYWAKTYLDKLPTLDVEYIQNQLDWFCGGVDELINKANSWTKPVTVWSEVALGNKDDKSSFYFIIDDDKTYEFYLAIKETIDYKSHEATSDDDINRMFNACENFIWIQLDQCFENIKERFNLNLKDGFNKLCTDFIERLAVLPISSNPQNLIDNIKTAQYEIIEKVANIEGWFKRPQGIMDEKYRVIDVVNASIDCVKGIYDPQVLTMHLSIDEIVNNNELSNKQSLYLTRALVTSYINCFKHGANRAKTDVFLKVIEDDYCYSIIIKNEINEETKKRIVDNGIIKEVENYDSEHYTEKLITEGGTGLYKVYRNIKDGFGVAEFSIAQENLSFVQSIGFTPD</sequence>
<protein>
    <submittedName>
        <fullName evidence="1">Uncharacterized protein</fullName>
    </submittedName>
</protein>
<keyword evidence="2" id="KW-1185">Reference proteome</keyword>